<evidence type="ECO:0000256" key="5">
    <source>
        <dbReference type="PROSITE-ProRule" id="PRU00089"/>
    </source>
</evidence>
<feature type="region of interest" description="Disordered" evidence="6">
    <location>
        <begin position="1"/>
        <end position="30"/>
    </location>
</feature>
<name>A0A1Q8RM82_9PEZI</name>
<dbReference type="STRING" id="708187.A0A1Q8RM82"/>
<dbReference type="Gene3D" id="1.10.10.10">
    <property type="entry name" value="Winged helix-like DNA-binding domain superfamily/Winged helix DNA-binding domain"/>
    <property type="match status" value="1"/>
</dbReference>
<sequence>MTTSSAQPAHATPENGDLNQQHTITTQTPTSLAVRTEMVENYNSLASGQRQFPVQDAQQPYYAHSHLSAVGHYHSPNMNQTAWSSPQSMCADEFESNYSYRGPAVSTSYNPAPLSPRSWPSSMQTPPSAGPQFELPLRSDQEHVFGVISDHHLSMSPEDLRGADLHVSLHYDNSNYSQVLDHGQFEDEGMQYGSSPMADGHTSPYAGSSVSFADGIKMEPGCITDFDAPSVPRGQTDSKSREPGEEPYAKLIHKALGAAPNHSMTLQQLYQWFKDNTDKPERTEKNGWQNSIRHNLSMNQAFMRREKEVYSQDGNSTSAKKVSEWYLNPVYIDKILPTTHFRPGPRQSRRNTTGRRNSPPRSSQITHYQNPDFPHRSMPGRAMSGRRGGRATNNLRNARRNRSTTGSLSPVANLLPHPYPPAHVIPMSAGGSSEMPMGASMRFQQHRQAKHRGREQNQAQAQAQGQIRMATPVSPGNASPVTVGPCPAPALGSNVSGTTTSGGNFVGQPYQLQQQYTVTDVAGVYDATAQDPIYGWSGPNAQM</sequence>
<keyword evidence="3" id="KW-0804">Transcription</keyword>
<dbReference type="SMART" id="SM00339">
    <property type="entry name" value="FH"/>
    <property type="match status" value="1"/>
</dbReference>
<dbReference type="GO" id="GO:0000981">
    <property type="term" value="F:DNA-binding transcription factor activity, RNA polymerase II-specific"/>
    <property type="evidence" value="ECO:0007669"/>
    <property type="project" value="TreeGrafter"/>
</dbReference>
<dbReference type="InterPro" id="IPR001766">
    <property type="entry name" value="Fork_head_dom"/>
</dbReference>
<dbReference type="Proteomes" id="UP000186583">
    <property type="component" value="Unassembled WGS sequence"/>
</dbReference>
<dbReference type="GO" id="GO:0005634">
    <property type="term" value="C:nucleus"/>
    <property type="evidence" value="ECO:0007669"/>
    <property type="project" value="UniProtKB-SubCell"/>
</dbReference>
<dbReference type="InterPro" id="IPR030456">
    <property type="entry name" value="TF_fork_head_CS_2"/>
</dbReference>
<dbReference type="Pfam" id="PF00250">
    <property type="entry name" value="Forkhead"/>
    <property type="match status" value="1"/>
</dbReference>
<dbReference type="PROSITE" id="PS00658">
    <property type="entry name" value="FORK_HEAD_2"/>
    <property type="match status" value="1"/>
</dbReference>
<reference evidence="8 9" key="1">
    <citation type="submission" date="2016-11" db="EMBL/GenBank/DDBJ databases">
        <title>Draft Genome Assembly of Colletotrichum chlorophyti a pathogen of herbaceous plants.</title>
        <authorList>
            <person name="Gan P."/>
            <person name="Narusaka M."/>
            <person name="Tsushima A."/>
            <person name="Narusaka Y."/>
            <person name="Takano Y."/>
            <person name="Shirasu K."/>
        </authorList>
    </citation>
    <scope>NUCLEOTIDE SEQUENCE [LARGE SCALE GENOMIC DNA]</scope>
    <source>
        <strain evidence="8 9">NTL11</strain>
    </source>
</reference>
<comment type="subcellular location">
    <subcellularLocation>
        <location evidence="5">Nucleus</location>
    </subcellularLocation>
</comment>
<proteinExistence type="predicted"/>
<keyword evidence="2 5" id="KW-0238">DNA-binding</keyword>
<dbReference type="InterPro" id="IPR036388">
    <property type="entry name" value="WH-like_DNA-bd_sf"/>
</dbReference>
<dbReference type="GO" id="GO:0000978">
    <property type="term" value="F:RNA polymerase II cis-regulatory region sequence-specific DNA binding"/>
    <property type="evidence" value="ECO:0007669"/>
    <property type="project" value="TreeGrafter"/>
</dbReference>
<feature type="compositionally biased region" description="Low complexity" evidence="6">
    <location>
        <begin position="376"/>
        <end position="396"/>
    </location>
</feature>
<evidence type="ECO:0000256" key="2">
    <source>
        <dbReference type="ARBA" id="ARBA00023125"/>
    </source>
</evidence>
<dbReference type="PANTHER" id="PTHR46078:SF2">
    <property type="entry name" value="FORK-HEAD DOMAIN-CONTAINING PROTEIN"/>
    <property type="match status" value="1"/>
</dbReference>
<dbReference type="InterPro" id="IPR036390">
    <property type="entry name" value="WH_DNA-bd_sf"/>
</dbReference>
<feature type="compositionally biased region" description="Polar residues" evidence="6">
    <location>
        <begin position="354"/>
        <end position="369"/>
    </location>
</feature>
<dbReference type="EMBL" id="MPGH01000173">
    <property type="protein sequence ID" value="OLN85434.1"/>
    <property type="molecule type" value="Genomic_DNA"/>
</dbReference>
<dbReference type="OrthoDB" id="5954824at2759"/>
<organism evidence="8 9">
    <name type="scientific">Colletotrichum chlorophyti</name>
    <dbReference type="NCBI Taxonomy" id="708187"/>
    <lineage>
        <taxon>Eukaryota</taxon>
        <taxon>Fungi</taxon>
        <taxon>Dikarya</taxon>
        <taxon>Ascomycota</taxon>
        <taxon>Pezizomycotina</taxon>
        <taxon>Sordariomycetes</taxon>
        <taxon>Hypocreomycetidae</taxon>
        <taxon>Glomerellales</taxon>
        <taxon>Glomerellaceae</taxon>
        <taxon>Colletotrichum</taxon>
    </lineage>
</organism>
<keyword evidence="9" id="KW-1185">Reference proteome</keyword>
<keyword evidence="1" id="KW-0805">Transcription regulation</keyword>
<protein>
    <submittedName>
        <fullName evidence="8">Forkhead box protein O</fullName>
    </submittedName>
</protein>
<evidence type="ECO:0000256" key="1">
    <source>
        <dbReference type="ARBA" id="ARBA00023015"/>
    </source>
</evidence>
<accession>A0A1Q8RM82</accession>
<evidence type="ECO:0000256" key="6">
    <source>
        <dbReference type="SAM" id="MobiDB-lite"/>
    </source>
</evidence>
<keyword evidence="4 5" id="KW-0539">Nucleus</keyword>
<feature type="DNA-binding region" description="Fork-head" evidence="5">
    <location>
        <begin position="248"/>
        <end position="351"/>
    </location>
</feature>
<evidence type="ECO:0000313" key="9">
    <source>
        <dbReference type="Proteomes" id="UP000186583"/>
    </source>
</evidence>
<gene>
    <name evidence="8" type="ORF">CCHL11_07998</name>
</gene>
<evidence type="ECO:0000256" key="3">
    <source>
        <dbReference type="ARBA" id="ARBA00023163"/>
    </source>
</evidence>
<comment type="caution">
    <text evidence="8">The sequence shown here is derived from an EMBL/GenBank/DDBJ whole genome shotgun (WGS) entry which is preliminary data.</text>
</comment>
<evidence type="ECO:0000259" key="7">
    <source>
        <dbReference type="PROSITE" id="PS50039"/>
    </source>
</evidence>
<feature type="compositionally biased region" description="Basic and acidic residues" evidence="6">
    <location>
        <begin position="236"/>
        <end position="245"/>
    </location>
</feature>
<dbReference type="PROSITE" id="PS50039">
    <property type="entry name" value="FORK_HEAD_3"/>
    <property type="match status" value="1"/>
</dbReference>
<dbReference type="PANTHER" id="PTHR46078">
    <property type="entry name" value="FORKHEAD BOX PROTEIN J2 FAMILY MEMBER"/>
    <property type="match status" value="1"/>
</dbReference>
<dbReference type="InterPro" id="IPR045912">
    <property type="entry name" value="FOXJ2/3-like"/>
</dbReference>
<feature type="compositionally biased region" description="Polar residues" evidence="6">
    <location>
        <begin position="17"/>
        <end position="30"/>
    </location>
</feature>
<feature type="region of interest" description="Disordered" evidence="6">
    <location>
        <begin position="223"/>
        <end position="245"/>
    </location>
</feature>
<dbReference type="SUPFAM" id="SSF46785">
    <property type="entry name" value="Winged helix' DNA-binding domain"/>
    <property type="match status" value="1"/>
</dbReference>
<dbReference type="AlphaFoldDB" id="A0A1Q8RM82"/>
<feature type="domain" description="Fork-head" evidence="7">
    <location>
        <begin position="248"/>
        <end position="351"/>
    </location>
</feature>
<evidence type="ECO:0000256" key="4">
    <source>
        <dbReference type="ARBA" id="ARBA00023242"/>
    </source>
</evidence>
<evidence type="ECO:0000313" key="8">
    <source>
        <dbReference type="EMBL" id="OLN85434.1"/>
    </source>
</evidence>
<feature type="region of interest" description="Disordered" evidence="6">
    <location>
        <begin position="337"/>
        <end position="416"/>
    </location>
</feature>